<name>A0ABN7RGV9_9BACT</name>
<feature type="signal peptide" evidence="2">
    <location>
        <begin position="1"/>
        <end position="23"/>
    </location>
</feature>
<sequence>MKKAFIFHIAAVLLVAMTISAQAQESKKFSVSNFNRLSMGSAFKVEVKQGSTFGVTATGRSEDLNDLEARVSGGELKLYYRGNGWSKNRKTVNVSITMPNLQGIDFSGASTANVAGFSGVKTMEIEVSGASKVNMDLKATKVTMELSGASSLVLNGSCDTLDGEVSGASSFKGSDFQTKEVNIDASGASSAAVYASNAVHAEASGASSVRYSGGAKDIHSSTSGASSVKRGN</sequence>
<gene>
    <name evidence="4" type="ORF">DYBT9623_03472</name>
</gene>
<protein>
    <recommendedName>
        <fullName evidence="3">Putative auto-transporter adhesin head GIN domain-containing protein</fullName>
    </recommendedName>
</protein>
<feature type="chain" id="PRO_5045984335" description="Putative auto-transporter adhesin head GIN domain-containing protein" evidence="2">
    <location>
        <begin position="24"/>
        <end position="232"/>
    </location>
</feature>
<dbReference type="Gene3D" id="2.160.20.120">
    <property type="match status" value="1"/>
</dbReference>
<dbReference type="Proteomes" id="UP000679725">
    <property type="component" value="Unassembled WGS sequence"/>
</dbReference>
<dbReference type="InterPro" id="IPR021255">
    <property type="entry name" value="DUF2807"/>
</dbReference>
<keyword evidence="5" id="KW-1185">Reference proteome</keyword>
<feature type="domain" description="Putative auto-transporter adhesin head GIN" evidence="3">
    <location>
        <begin position="33"/>
        <end position="214"/>
    </location>
</feature>
<proteinExistence type="predicted"/>
<feature type="region of interest" description="Disordered" evidence="1">
    <location>
        <begin position="209"/>
        <end position="232"/>
    </location>
</feature>
<keyword evidence="2" id="KW-0732">Signal</keyword>
<evidence type="ECO:0000256" key="2">
    <source>
        <dbReference type="SAM" id="SignalP"/>
    </source>
</evidence>
<evidence type="ECO:0000259" key="3">
    <source>
        <dbReference type="Pfam" id="PF10988"/>
    </source>
</evidence>
<dbReference type="RefSeq" id="WP_215234799.1">
    <property type="nucleotide sequence ID" value="NZ_CAJRAU010000005.1"/>
</dbReference>
<dbReference type="Pfam" id="PF10988">
    <property type="entry name" value="DUF2807"/>
    <property type="match status" value="1"/>
</dbReference>
<dbReference type="EMBL" id="CAJRAU010000005">
    <property type="protein sequence ID" value="CAG5071471.1"/>
    <property type="molecule type" value="Genomic_DNA"/>
</dbReference>
<evidence type="ECO:0000256" key="1">
    <source>
        <dbReference type="SAM" id="MobiDB-lite"/>
    </source>
</evidence>
<comment type="caution">
    <text evidence="4">The sequence shown here is derived from an EMBL/GenBank/DDBJ whole genome shotgun (WGS) entry which is preliminary data.</text>
</comment>
<evidence type="ECO:0000313" key="4">
    <source>
        <dbReference type="EMBL" id="CAG5071471.1"/>
    </source>
</evidence>
<evidence type="ECO:0000313" key="5">
    <source>
        <dbReference type="Proteomes" id="UP000679725"/>
    </source>
</evidence>
<reference evidence="4 5" key="1">
    <citation type="submission" date="2021-04" db="EMBL/GenBank/DDBJ databases">
        <authorList>
            <person name="Rodrigo-Torres L."/>
            <person name="Arahal R. D."/>
            <person name="Lucena T."/>
        </authorList>
    </citation>
    <scope>NUCLEOTIDE SEQUENCE [LARGE SCALE GENOMIC DNA]</scope>
    <source>
        <strain evidence="4 5">CECT 9623</strain>
    </source>
</reference>
<organism evidence="4 5">
    <name type="scientific">Dyadobacter linearis</name>
    <dbReference type="NCBI Taxonomy" id="2823330"/>
    <lineage>
        <taxon>Bacteria</taxon>
        <taxon>Pseudomonadati</taxon>
        <taxon>Bacteroidota</taxon>
        <taxon>Cytophagia</taxon>
        <taxon>Cytophagales</taxon>
        <taxon>Spirosomataceae</taxon>
        <taxon>Dyadobacter</taxon>
    </lineage>
</organism>
<accession>A0ABN7RGV9</accession>